<sequence>MRQAKVLVGSLLVTLVVLIGGFLASQWWFVTKPIHQTFDQQSGLHPAKINVMPTEVRLHLHIDSTYDFIQRYPRLLDKLEQTAGHRKLTVVLDNPRHPELEQAWSDLQFALLEAVATKRYTLIPDAVKQVAQQHRLTYEVRIDERFVYVELQQSNRAWRQVVPLQTDRAEVLPS</sequence>
<dbReference type="AlphaFoldDB" id="A0AA45WNS1"/>
<gene>
    <name evidence="1" type="ORF">SAMN06265361_103215</name>
</gene>
<keyword evidence="2" id="KW-1185">Reference proteome</keyword>
<evidence type="ECO:0000313" key="1">
    <source>
        <dbReference type="EMBL" id="SMP18798.1"/>
    </source>
</evidence>
<reference evidence="1" key="1">
    <citation type="submission" date="2017-05" db="EMBL/GenBank/DDBJ databases">
        <authorList>
            <person name="Varghese N."/>
            <person name="Submissions S."/>
        </authorList>
    </citation>
    <scope>NUCLEOTIDE SEQUENCE</scope>
    <source>
        <strain evidence="1">DSM 45262</strain>
    </source>
</reference>
<evidence type="ECO:0000313" key="2">
    <source>
        <dbReference type="Proteomes" id="UP001157946"/>
    </source>
</evidence>
<name>A0AA45WNS1_9BACL</name>
<comment type="caution">
    <text evidence="1">The sequence shown here is derived from an EMBL/GenBank/DDBJ whole genome shotgun (WGS) entry which is preliminary data.</text>
</comment>
<organism evidence="1 2">
    <name type="scientific">Laceyella tengchongensis</name>
    <dbReference type="NCBI Taxonomy" id="574699"/>
    <lineage>
        <taxon>Bacteria</taxon>
        <taxon>Bacillati</taxon>
        <taxon>Bacillota</taxon>
        <taxon>Bacilli</taxon>
        <taxon>Bacillales</taxon>
        <taxon>Thermoactinomycetaceae</taxon>
        <taxon>Laceyella</taxon>
    </lineage>
</organism>
<dbReference type="RefSeq" id="WP_284724236.1">
    <property type="nucleotide sequence ID" value="NZ_FXTU01000003.1"/>
</dbReference>
<dbReference type="Proteomes" id="UP001157946">
    <property type="component" value="Unassembled WGS sequence"/>
</dbReference>
<protein>
    <submittedName>
        <fullName evidence="1">Uncharacterized protein</fullName>
    </submittedName>
</protein>
<dbReference type="EMBL" id="FXTU01000003">
    <property type="protein sequence ID" value="SMP18798.1"/>
    <property type="molecule type" value="Genomic_DNA"/>
</dbReference>
<accession>A0AA45WNS1</accession>
<proteinExistence type="predicted"/>